<feature type="non-terminal residue" evidence="2">
    <location>
        <position position="1"/>
    </location>
</feature>
<dbReference type="AlphaFoldDB" id="A0A183PHM9"/>
<evidence type="ECO:0000313" key="2">
    <source>
        <dbReference type="EMBL" id="VDP64504.1"/>
    </source>
</evidence>
<accession>A0A183PHM9</accession>
<proteinExistence type="predicted"/>
<dbReference type="EMBL" id="UZAL01033992">
    <property type="protein sequence ID" value="VDP64504.1"/>
    <property type="molecule type" value="Genomic_DNA"/>
</dbReference>
<dbReference type="Proteomes" id="UP000269396">
    <property type="component" value="Unassembled WGS sequence"/>
</dbReference>
<keyword evidence="3" id="KW-1185">Reference proteome</keyword>
<name>A0A183PHM9_9TREM</name>
<reference evidence="2 3" key="1">
    <citation type="submission" date="2018-11" db="EMBL/GenBank/DDBJ databases">
        <authorList>
            <consortium name="Pathogen Informatics"/>
        </authorList>
    </citation>
    <scope>NUCLEOTIDE SEQUENCE [LARGE SCALE GENOMIC DNA]</scope>
    <source>
        <strain>Denwood</strain>
        <strain evidence="3">Zambia</strain>
    </source>
</reference>
<evidence type="ECO:0000313" key="3">
    <source>
        <dbReference type="Proteomes" id="UP000269396"/>
    </source>
</evidence>
<feature type="region of interest" description="Disordered" evidence="1">
    <location>
        <begin position="59"/>
        <end position="80"/>
    </location>
</feature>
<evidence type="ECO:0000256" key="1">
    <source>
        <dbReference type="SAM" id="MobiDB-lite"/>
    </source>
</evidence>
<protein>
    <submittedName>
        <fullName evidence="2">Uncharacterized protein</fullName>
    </submittedName>
</protein>
<organism evidence="2 3">
    <name type="scientific">Schistosoma mattheei</name>
    <dbReference type="NCBI Taxonomy" id="31246"/>
    <lineage>
        <taxon>Eukaryota</taxon>
        <taxon>Metazoa</taxon>
        <taxon>Spiralia</taxon>
        <taxon>Lophotrochozoa</taxon>
        <taxon>Platyhelminthes</taxon>
        <taxon>Trematoda</taxon>
        <taxon>Digenea</taxon>
        <taxon>Strigeidida</taxon>
        <taxon>Schistosomatoidea</taxon>
        <taxon>Schistosomatidae</taxon>
        <taxon>Schistosoma</taxon>
    </lineage>
</organism>
<gene>
    <name evidence="2" type="ORF">SMTD_LOCUS13865</name>
</gene>
<sequence>LRTGGVITQLFDAIEFSVVHQRSTSYLRYIYTFKRMVLRKCPSRTNFNCSIISHQKSPNNFSRSQQYTSTDSFRTSNKDI</sequence>